<dbReference type="EMBL" id="BARW01027358">
    <property type="protein sequence ID" value="GAJ15074.1"/>
    <property type="molecule type" value="Genomic_DNA"/>
</dbReference>
<name>X1UC59_9ZZZZ</name>
<comment type="caution">
    <text evidence="1">The sequence shown here is derived from an EMBL/GenBank/DDBJ whole genome shotgun (WGS) entry which is preliminary data.</text>
</comment>
<organism evidence="1">
    <name type="scientific">marine sediment metagenome</name>
    <dbReference type="NCBI Taxonomy" id="412755"/>
    <lineage>
        <taxon>unclassified sequences</taxon>
        <taxon>metagenomes</taxon>
        <taxon>ecological metagenomes</taxon>
    </lineage>
</organism>
<proteinExistence type="predicted"/>
<dbReference type="AlphaFoldDB" id="X1UC59"/>
<accession>X1UC59</accession>
<evidence type="ECO:0008006" key="2">
    <source>
        <dbReference type="Google" id="ProtNLM"/>
    </source>
</evidence>
<gene>
    <name evidence="1" type="ORF">S12H4_44406</name>
</gene>
<evidence type="ECO:0000313" key="1">
    <source>
        <dbReference type="EMBL" id="GAJ15074.1"/>
    </source>
</evidence>
<sequence length="51" mass="5847">STPSGRLSFRIQFAIYCNMPEDMKVKQRVGIDRALKEGKYKGGVKGRSWKK</sequence>
<protein>
    <recommendedName>
        <fullName evidence="2">Resolvase/invertase-type recombinase catalytic domain-containing protein</fullName>
    </recommendedName>
</protein>
<reference evidence="1" key="1">
    <citation type="journal article" date="2014" name="Front. Microbiol.">
        <title>High frequency of phylogenetically diverse reductive dehalogenase-homologous genes in deep subseafloor sedimentary metagenomes.</title>
        <authorList>
            <person name="Kawai M."/>
            <person name="Futagami T."/>
            <person name="Toyoda A."/>
            <person name="Takaki Y."/>
            <person name="Nishi S."/>
            <person name="Hori S."/>
            <person name="Arai W."/>
            <person name="Tsubouchi T."/>
            <person name="Morono Y."/>
            <person name="Uchiyama I."/>
            <person name="Ito T."/>
            <person name="Fujiyama A."/>
            <person name="Inagaki F."/>
            <person name="Takami H."/>
        </authorList>
    </citation>
    <scope>NUCLEOTIDE SEQUENCE</scope>
    <source>
        <strain evidence="1">Expedition CK06-06</strain>
    </source>
</reference>
<feature type="non-terminal residue" evidence="1">
    <location>
        <position position="1"/>
    </location>
</feature>